<feature type="non-terminal residue" evidence="1">
    <location>
        <position position="1"/>
    </location>
</feature>
<gene>
    <name evidence="1" type="ORF">PODLI_1B018348</name>
</gene>
<name>A0AA35JP43_9SAUR</name>
<keyword evidence="2" id="KW-1185">Reference proteome</keyword>
<accession>A0AA35JP43</accession>
<proteinExistence type="predicted"/>
<sequence length="136" mass="14979">AVAVAKRLLLPSEGSLEPDVPRRKEVFIHTDYNSFRKSENKQTNGCNIVKEEIPIHNLNVPDWYLEECEQESGIFSFNRNLLLLPAGDALEGTVAIASAQLQQIMPGSIAFSNAALFRADGVHLSDEGFRALLQGV</sequence>
<protein>
    <submittedName>
        <fullName evidence="1">Ribonuclease H</fullName>
    </submittedName>
</protein>
<dbReference type="Proteomes" id="UP001178461">
    <property type="component" value="Chromosome 1"/>
</dbReference>
<organism evidence="1 2">
    <name type="scientific">Podarcis lilfordi</name>
    <name type="common">Lilford's wall lizard</name>
    <dbReference type="NCBI Taxonomy" id="74358"/>
    <lineage>
        <taxon>Eukaryota</taxon>
        <taxon>Metazoa</taxon>
        <taxon>Chordata</taxon>
        <taxon>Craniata</taxon>
        <taxon>Vertebrata</taxon>
        <taxon>Euteleostomi</taxon>
        <taxon>Lepidosauria</taxon>
        <taxon>Squamata</taxon>
        <taxon>Bifurcata</taxon>
        <taxon>Unidentata</taxon>
        <taxon>Episquamata</taxon>
        <taxon>Laterata</taxon>
        <taxon>Lacertibaenia</taxon>
        <taxon>Lacertidae</taxon>
        <taxon>Podarcis</taxon>
    </lineage>
</organism>
<feature type="non-terminal residue" evidence="1">
    <location>
        <position position="136"/>
    </location>
</feature>
<reference evidence="1" key="1">
    <citation type="submission" date="2022-12" db="EMBL/GenBank/DDBJ databases">
        <authorList>
            <person name="Alioto T."/>
            <person name="Alioto T."/>
            <person name="Gomez Garrido J."/>
        </authorList>
    </citation>
    <scope>NUCLEOTIDE SEQUENCE</scope>
</reference>
<dbReference type="AlphaFoldDB" id="A0AA35JP43"/>
<evidence type="ECO:0000313" key="1">
    <source>
        <dbReference type="EMBL" id="CAI5762522.1"/>
    </source>
</evidence>
<evidence type="ECO:0000313" key="2">
    <source>
        <dbReference type="Proteomes" id="UP001178461"/>
    </source>
</evidence>
<dbReference type="EMBL" id="OX395126">
    <property type="protein sequence ID" value="CAI5762522.1"/>
    <property type="molecule type" value="Genomic_DNA"/>
</dbReference>